<evidence type="ECO:0000313" key="2">
    <source>
        <dbReference type="EMBL" id="KAH8103913.1"/>
    </source>
</evidence>
<dbReference type="Pfam" id="PF08618">
    <property type="entry name" value="Opi1"/>
    <property type="match status" value="2"/>
</dbReference>
<dbReference type="EMBL" id="JAEVFJ010000006">
    <property type="protein sequence ID" value="KAH8103913.1"/>
    <property type="molecule type" value="Genomic_DNA"/>
</dbReference>
<dbReference type="GO" id="GO:0005634">
    <property type="term" value="C:nucleus"/>
    <property type="evidence" value="ECO:0007669"/>
    <property type="project" value="TreeGrafter"/>
</dbReference>
<feature type="compositionally biased region" description="Basic and acidic residues" evidence="1">
    <location>
        <begin position="362"/>
        <end position="372"/>
    </location>
</feature>
<name>A0A8K0UTN9_9AGAR</name>
<feature type="region of interest" description="Disordered" evidence="1">
    <location>
        <begin position="34"/>
        <end position="77"/>
    </location>
</feature>
<dbReference type="PANTHER" id="PTHR38406">
    <property type="entry name" value="TRANSCRIPTIONAL REPRESSOR OPI1"/>
    <property type="match status" value="1"/>
</dbReference>
<feature type="region of interest" description="Disordered" evidence="1">
    <location>
        <begin position="346"/>
        <end position="416"/>
    </location>
</feature>
<keyword evidence="3" id="KW-1185">Reference proteome</keyword>
<comment type="caution">
    <text evidence="2">The sequence shown here is derived from an EMBL/GenBank/DDBJ whole genome shotgun (WGS) entry which is preliminary data.</text>
</comment>
<accession>A0A8K0UTN9</accession>
<evidence type="ECO:0000313" key="3">
    <source>
        <dbReference type="Proteomes" id="UP000813824"/>
    </source>
</evidence>
<organism evidence="2 3">
    <name type="scientific">Cristinia sonorae</name>
    <dbReference type="NCBI Taxonomy" id="1940300"/>
    <lineage>
        <taxon>Eukaryota</taxon>
        <taxon>Fungi</taxon>
        <taxon>Dikarya</taxon>
        <taxon>Basidiomycota</taxon>
        <taxon>Agaricomycotina</taxon>
        <taxon>Agaricomycetes</taxon>
        <taxon>Agaricomycetidae</taxon>
        <taxon>Agaricales</taxon>
        <taxon>Pleurotineae</taxon>
        <taxon>Stephanosporaceae</taxon>
        <taxon>Cristinia</taxon>
    </lineage>
</organism>
<reference evidence="2" key="1">
    <citation type="journal article" date="2021" name="New Phytol.">
        <title>Evolutionary innovations through gain and loss of genes in the ectomycorrhizal Boletales.</title>
        <authorList>
            <person name="Wu G."/>
            <person name="Miyauchi S."/>
            <person name="Morin E."/>
            <person name="Kuo A."/>
            <person name="Drula E."/>
            <person name="Varga T."/>
            <person name="Kohler A."/>
            <person name="Feng B."/>
            <person name="Cao Y."/>
            <person name="Lipzen A."/>
            <person name="Daum C."/>
            <person name="Hundley H."/>
            <person name="Pangilinan J."/>
            <person name="Johnson J."/>
            <person name="Barry K."/>
            <person name="LaButti K."/>
            <person name="Ng V."/>
            <person name="Ahrendt S."/>
            <person name="Min B."/>
            <person name="Choi I.G."/>
            <person name="Park H."/>
            <person name="Plett J.M."/>
            <person name="Magnuson J."/>
            <person name="Spatafora J.W."/>
            <person name="Nagy L.G."/>
            <person name="Henrissat B."/>
            <person name="Grigoriev I.V."/>
            <person name="Yang Z.L."/>
            <person name="Xu J."/>
            <person name="Martin F.M."/>
        </authorList>
    </citation>
    <scope>NUCLEOTIDE SEQUENCE</scope>
    <source>
        <strain evidence="2">KKN 215</strain>
    </source>
</reference>
<dbReference type="GO" id="GO:0006357">
    <property type="term" value="P:regulation of transcription by RNA polymerase II"/>
    <property type="evidence" value="ECO:0007669"/>
    <property type="project" value="TreeGrafter"/>
</dbReference>
<feature type="region of interest" description="Disordered" evidence="1">
    <location>
        <begin position="469"/>
        <end position="527"/>
    </location>
</feature>
<dbReference type="GO" id="GO:0003714">
    <property type="term" value="F:transcription corepressor activity"/>
    <property type="evidence" value="ECO:0007669"/>
    <property type="project" value="InterPro"/>
</dbReference>
<evidence type="ECO:0000256" key="1">
    <source>
        <dbReference type="SAM" id="MobiDB-lite"/>
    </source>
</evidence>
<feature type="compositionally biased region" description="Pro residues" evidence="1">
    <location>
        <begin position="471"/>
        <end position="484"/>
    </location>
</feature>
<dbReference type="Proteomes" id="UP000813824">
    <property type="component" value="Unassembled WGS sequence"/>
</dbReference>
<dbReference type="GO" id="GO:0030968">
    <property type="term" value="P:endoplasmic reticulum unfolded protein response"/>
    <property type="evidence" value="ECO:0007669"/>
    <property type="project" value="TreeGrafter"/>
</dbReference>
<proteinExistence type="predicted"/>
<dbReference type="PANTHER" id="PTHR38406:SF1">
    <property type="entry name" value="TRANSCRIPTIONAL REPRESSOR OPI1"/>
    <property type="match status" value="1"/>
</dbReference>
<dbReference type="AlphaFoldDB" id="A0A8K0UTN9"/>
<dbReference type="GO" id="GO:0005783">
    <property type="term" value="C:endoplasmic reticulum"/>
    <property type="evidence" value="ECO:0007669"/>
    <property type="project" value="TreeGrafter"/>
</dbReference>
<feature type="compositionally biased region" description="Polar residues" evidence="1">
    <location>
        <begin position="400"/>
        <end position="415"/>
    </location>
</feature>
<dbReference type="GO" id="GO:0008654">
    <property type="term" value="P:phospholipid biosynthetic process"/>
    <property type="evidence" value="ECO:0007669"/>
    <property type="project" value="TreeGrafter"/>
</dbReference>
<gene>
    <name evidence="2" type="ORF">BXZ70DRAFT_888538</name>
</gene>
<protein>
    <submittedName>
        <fullName evidence="2">Transcription factor Opi1-domain-containing protein</fullName>
    </submittedName>
</protein>
<feature type="compositionally biased region" description="Polar residues" evidence="1">
    <location>
        <begin position="548"/>
        <end position="564"/>
    </location>
</feature>
<feature type="region of interest" description="Disordered" evidence="1">
    <location>
        <begin position="548"/>
        <end position="614"/>
    </location>
</feature>
<sequence length="614" mass="66992">MPPAHDLAALDNEEESVRIAVRALGDMRNSAVLASSPNTSFQPTPALSAASRSSSPSSSLRSPTTSVGDNEDMESPDFVSRVSHLPLVNTALRAYEHTKASSRVVKYGAEMMESSVKTISKPVIDRLPVNQLDEFACRQLDRVSYYPEGADQEFQDERERGRSGWSSSRQDPSELRNRGRHPSPDLKGKDRDISMLREDDRPPGSSHSRTPTPRQEDTQQEMVPRSRWQTVLLEAGGIGAAVSEESMRRLKYCLQWLQYATDHIDSQIAVLRDFIASLQEQQPSNGSSLISPQHLHTLTTIRRDVVNTIRQVVDVVSKYAGGALPEPARSRVRDFILHLPQRWAQAASPTSENAPAPVGAKPDGKVKSERVSRSGRTATAPYSYGKGEAGPSPRSKPPSRATSPSHARQTNGCNTAHNGAAMAHAAQKILTLAAESLDMLRAVTQVFKESLDKADAWVERLRIVGLQRPQTLPPPITSSPPSPSLGPSTASPHHYREPLPPIALSPDTSNAPSPSPVSPYFGNQMQLPPIGEALQSQTAADADFKTLNINGSSRSTSMASSYGTPRSMLSAVSSSREEEYDGAQMWSGDQEDPRGRVMFRRDRRTPSAKMDVDG</sequence>
<dbReference type="OrthoDB" id="2441642at2759"/>
<feature type="compositionally biased region" description="Low complexity" evidence="1">
    <location>
        <begin position="43"/>
        <end position="66"/>
    </location>
</feature>
<feature type="region of interest" description="Disordered" evidence="1">
    <location>
        <begin position="148"/>
        <end position="226"/>
    </location>
</feature>
<feature type="compositionally biased region" description="Basic and acidic residues" evidence="1">
    <location>
        <begin position="171"/>
        <end position="202"/>
    </location>
</feature>
<dbReference type="InterPro" id="IPR013927">
    <property type="entry name" value="TF_Opi1_Ccg-8"/>
</dbReference>